<name>A0A1G6JT10_9MICO</name>
<dbReference type="STRING" id="1814289.SAMN05216410_1394"/>
<evidence type="ECO:0000256" key="6">
    <source>
        <dbReference type="ARBA" id="ARBA00022806"/>
    </source>
</evidence>
<dbReference type="EMBL" id="FMYH01000002">
    <property type="protein sequence ID" value="SDC21146.1"/>
    <property type="molecule type" value="Genomic_DNA"/>
</dbReference>
<gene>
    <name evidence="11" type="ORF">SAMN05216410_1394</name>
</gene>
<keyword evidence="11" id="KW-0255">Endonuclease</keyword>
<evidence type="ECO:0000256" key="2">
    <source>
        <dbReference type="ARBA" id="ARBA00009046"/>
    </source>
</evidence>
<dbReference type="GO" id="GO:0051607">
    <property type="term" value="P:defense response to virus"/>
    <property type="evidence" value="ECO:0007669"/>
    <property type="project" value="UniProtKB-KW"/>
</dbReference>
<keyword evidence="3" id="KW-0479">Metal-binding</keyword>
<keyword evidence="4" id="KW-0547">Nucleotide-binding</keyword>
<dbReference type="InterPro" id="IPR054712">
    <property type="entry name" value="Cas3-like_dom"/>
</dbReference>
<dbReference type="RefSeq" id="WP_093181930.1">
    <property type="nucleotide sequence ID" value="NZ_FMYH01000002.1"/>
</dbReference>
<keyword evidence="11" id="KW-0540">Nuclease</keyword>
<dbReference type="GO" id="GO:0005524">
    <property type="term" value="F:ATP binding"/>
    <property type="evidence" value="ECO:0007669"/>
    <property type="project" value="UniProtKB-KW"/>
</dbReference>
<evidence type="ECO:0000256" key="5">
    <source>
        <dbReference type="ARBA" id="ARBA00022801"/>
    </source>
</evidence>
<dbReference type="InterPro" id="IPR027417">
    <property type="entry name" value="P-loop_NTPase"/>
</dbReference>
<proteinExistence type="inferred from homology"/>
<comment type="similarity">
    <text evidence="1">In the N-terminal section; belongs to the CRISPR-associated nuclease Cas3-HD family.</text>
</comment>
<reference evidence="11 12" key="1">
    <citation type="submission" date="2016-09" db="EMBL/GenBank/DDBJ databases">
        <authorList>
            <person name="Capua I."/>
            <person name="De Benedictis P."/>
            <person name="Joannis T."/>
            <person name="Lombin L.H."/>
            <person name="Cattoli G."/>
        </authorList>
    </citation>
    <scope>NUCLEOTIDE SEQUENCE [LARGE SCALE GENOMIC DNA]</scope>
    <source>
        <strain evidence="11 12">ISLP-3</strain>
    </source>
</reference>
<dbReference type="InterPro" id="IPR006483">
    <property type="entry name" value="CRISPR-assoc_Cas3_HD"/>
</dbReference>
<dbReference type="SUPFAM" id="SSF52540">
    <property type="entry name" value="P-loop containing nucleoside triphosphate hydrolases"/>
    <property type="match status" value="1"/>
</dbReference>
<dbReference type="GO" id="GO:0004519">
    <property type="term" value="F:endonuclease activity"/>
    <property type="evidence" value="ECO:0007669"/>
    <property type="project" value="UniProtKB-KW"/>
</dbReference>
<evidence type="ECO:0000313" key="11">
    <source>
        <dbReference type="EMBL" id="SDC21146.1"/>
    </source>
</evidence>
<dbReference type="OrthoDB" id="9810236at2"/>
<dbReference type="GO" id="GO:0016787">
    <property type="term" value="F:hydrolase activity"/>
    <property type="evidence" value="ECO:0007669"/>
    <property type="project" value="UniProtKB-KW"/>
</dbReference>
<dbReference type="Proteomes" id="UP000199039">
    <property type="component" value="Unassembled WGS sequence"/>
</dbReference>
<evidence type="ECO:0000313" key="12">
    <source>
        <dbReference type="Proteomes" id="UP000199039"/>
    </source>
</evidence>
<keyword evidence="6 11" id="KW-0347">Helicase</keyword>
<sequence>MTSASVPQVFPTFAEFFAATHGGHAPYAWQSELASRLAGDGWPSVIEVPTGLGKTTTIAAAVYELARQCHARGTHSSDGSPLPLRTAPQRIFHVVNRRSLVDDTGDYVGALASAINDAVPGSTLAPLREALAGLLGEGSTIPVVAARIHGASPRGHSWLRSTGCTIVTLTPHQLVSRLVMRGFGVSNGARPIHAALVGIDRLVLVDEPHLAVPTIHTLVDAEALQRAATTDLGVPLGQTVLLGATVPREATRLVGATARSTLAIDPLPPGDPTAPANQDYARRLGAVRTLQVHRTSTASDTAFVKKLVTCAAAAWTEGNGRVAVMVNTVAVAQAVYAALPGALLAAKLAVPTTLVTSRFRPVDRPVVSRDDPGITVATQCLEVGVDVSFDALVTELCSWDALVQRLGRLNRDGSASQARAQLVSAPAGAVRPGTRAVYGDTLVALAAVLDDAGKDAVIDVSPTGLDALRMRAVALSLTLSAPVPRAGTLHRGLVPLMVQTRPTPVPDLPVDALVSGPDAPPTSEVLVAWRSQPSLLSTGADPVRAAEAVAISRAALLGFLAGEPATRVPVTDLETLAEEVAPGYDLARDRLSEVQVWDPQSESWIAARDLAAVADARRIVLPCSLGGYSVDRGWTGVADGAHTGDVSLAATLLDLRGLQSAGFTLPSAPVTLILTQSSISEANRLLGPCDSVDHESLAGALADASELLTAFPKPVGGGVDGLPDASDVDVFTEEAEARLREIGAQVVHAALGPVGTSAVPRVVVEMLTASAFQVTVRWRARTPDSNGGEVGLVAHQEQVAAWALSDATAAGTTPDLAHLLELAGRLHDEGKADPRFQRMLAGYANTTVSGGALVTTDNATGETRTRPLLAKSTGSGTEDTRSRRQSDSRRRREAGVPESWRHEGASIKAVPEMDGGELVRHLVGSHHGWYRPAFQPIAPDQDHGFAHASEFLRLNAEYGPWGLAYLETLLRLADWRASALPLGDVVAGVHLPDVLAPDTQHPTAQITTPSEFTHHSLTGLATHPLTGWFAVLGLLGAAEALGDTSARVRWDVGPTGGAPTFPVLECTVPLHELVGAVLGSPQWDDAQQRVRGKTGSKSGLEVKNQKLSPSTSLRCILTETENTMLLGLVGDLGRADRATSGGQVELPIAAFANNSSYPGVALRLVGALAPVDSIVAALFDPNAGYQMTACDGGMDRPLSAAPKDTGLGEVGDKRSTRALLAPLAVAGMALAGTTGAQPLGVNQRSRPARLRVPLPSRPTSLDELRALLVGAWAPDQWQWPLVGNAWVLELDKFSRGKSDISWQGRAVRRDGK</sequence>
<dbReference type="PROSITE" id="PS51643">
    <property type="entry name" value="HD_CAS3"/>
    <property type="match status" value="1"/>
</dbReference>
<evidence type="ECO:0000259" key="10">
    <source>
        <dbReference type="PROSITE" id="PS51643"/>
    </source>
</evidence>
<feature type="region of interest" description="Disordered" evidence="9">
    <location>
        <begin position="851"/>
        <end position="903"/>
    </location>
</feature>
<dbReference type="Gene3D" id="3.40.50.300">
    <property type="entry name" value="P-loop containing nucleotide triphosphate hydrolases"/>
    <property type="match status" value="1"/>
</dbReference>
<feature type="compositionally biased region" description="Basic and acidic residues" evidence="9">
    <location>
        <begin position="878"/>
        <end position="903"/>
    </location>
</feature>
<evidence type="ECO:0000256" key="7">
    <source>
        <dbReference type="ARBA" id="ARBA00022840"/>
    </source>
</evidence>
<organism evidence="11 12">
    <name type="scientific">Sanguibacter gelidistatuariae</name>
    <dbReference type="NCBI Taxonomy" id="1814289"/>
    <lineage>
        <taxon>Bacteria</taxon>
        <taxon>Bacillati</taxon>
        <taxon>Actinomycetota</taxon>
        <taxon>Actinomycetes</taxon>
        <taxon>Micrococcales</taxon>
        <taxon>Sanguibacteraceae</taxon>
        <taxon>Sanguibacter</taxon>
    </lineage>
</organism>
<feature type="domain" description="HD Cas3-type" evidence="10">
    <location>
        <begin position="785"/>
        <end position="976"/>
    </location>
</feature>
<dbReference type="Pfam" id="PF22590">
    <property type="entry name" value="Cas3-like_C_2"/>
    <property type="match status" value="1"/>
</dbReference>
<feature type="compositionally biased region" description="Polar residues" evidence="9">
    <location>
        <begin position="851"/>
        <end position="862"/>
    </location>
</feature>
<accession>A0A1G6JT10</accession>
<keyword evidence="12" id="KW-1185">Reference proteome</keyword>
<evidence type="ECO:0000256" key="9">
    <source>
        <dbReference type="SAM" id="MobiDB-lite"/>
    </source>
</evidence>
<evidence type="ECO:0000256" key="8">
    <source>
        <dbReference type="ARBA" id="ARBA00023118"/>
    </source>
</evidence>
<keyword evidence="7" id="KW-0067">ATP-binding</keyword>
<evidence type="ECO:0000256" key="3">
    <source>
        <dbReference type="ARBA" id="ARBA00022723"/>
    </source>
</evidence>
<keyword evidence="5" id="KW-0378">Hydrolase</keyword>
<evidence type="ECO:0000256" key="4">
    <source>
        <dbReference type="ARBA" id="ARBA00022741"/>
    </source>
</evidence>
<keyword evidence="8" id="KW-0051">Antiviral defense</keyword>
<evidence type="ECO:0000256" key="1">
    <source>
        <dbReference type="ARBA" id="ARBA00006847"/>
    </source>
</evidence>
<dbReference type="GO" id="GO:0046872">
    <property type="term" value="F:metal ion binding"/>
    <property type="evidence" value="ECO:0007669"/>
    <property type="project" value="UniProtKB-KW"/>
</dbReference>
<dbReference type="Gene3D" id="1.10.3210.30">
    <property type="match status" value="1"/>
</dbReference>
<comment type="similarity">
    <text evidence="2">In the central section; belongs to the CRISPR-associated helicase Cas3 family.</text>
</comment>
<dbReference type="InterPro" id="IPR038257">
    <property type="entry name" value="CRISPR-assoc_Cas3_HD_sf"/>
</dbReference>
<dbReference type="GO" id="GO:0004386">
    <property type="term" value="F:helicase activity"/>
    <property type="evidence" value="ECO:0007669"/>
    <property type="project" value="UniProtKB-KW"/>
</dbReference>
<protein>
    <submittedName>
        <fullName evidence="11">CRISPR-associated endonuclease/helicase Cas3</fullName>
    </submittedName>
</protein>